<dbReference type="InterPro" id="IPR002994">
    <property type="entry name" value="Surf1/Shy1"/>
</dbReference>
<evidence type="ECO:0000256" key="1">
    <source>
        <dbReference type="ARBA" id="ARBA00004370"/>
    </source>
</evidence>
<keyword evidence="8" id="KW-1185">Reference proteome</keyword>
<evidence type="ECO:0000256" key="4">
    <source>
        <dbReference type="ARBA" id="ARBA00022989"/>
    </source>
</evidence>
<dbReference type="GO" id="GO:0005886">
    <property type="term" value="C:plasma membrane"/>
    <property type="evidence" value="ECO:0007669"/>
    <property type="project" value="UniProtKB-SubCell"/>
</dbReference>
<dbReference type="KEGG" id="pvac:HC248_00311"/>
<feature type="transmembrane region" description="Helical" evidence="6">
    <location>
        <begin position="203"/>
        <end position="224"/>
    </location>
</feature>
<dbReference type="PANTHER" id="PTHR23427:SF2">
    <property type="entry name" value="SURFEIT LOCUS PROTEIN 1"/>
    <property type="match status" value="1"/>
</dbReference>
<evidence type="ECO:0000256" key="5">
    <source>
        <dbReference type="ARBA" id="ARBA00023136"/>
    </source>
</evidence>
<reference evidence="7 8" key="1">
    <citation type="submission" date="2020-04" db="EMBL/GenBank/DDBJ databases">
        <title>Complete genome of a Psychrophilic, Marine, Gas Vacuolate Bacterium Polaromonas vacuolata KCTC 22033T.</title>
        <authorList>
            <person name="Hwang K."/>
            <person name="Kim K.M."/>
        </authorList>
    </citation>
    <scope>NUCLEOTIDE SEQUENCE [LARGE SCALE GENOMIC DNA]</scope>
    <source>
        <strain evidence="7 8">KCTC 22033</strain>
    </source>
</reference>
<dbReference type="RefSeq" id="WP_238342691.1">
    <property type="nucleotide sequence ID" value="NZ_CP051461.1"/>
</dbReference>
<dbReference type="InterPro" id="IPR045214">
    <property type="entry name" value="Surf1/Surf4"/>
</dbReference>
<dbReference type="Proteomes" id="UP000502041">
    <property type="component" value="Chromosome"/>
</dbReference>
<comment type="similarity">
    <text evidence="2 6">Belongs to the SURF1 family.</text>
</comment>
<protein>
    <recommendedName>
        <fullName evidence="6">SURF1-like protein</fullName>
    </recommendedName>
</protein>
<comment type="subcellular location">
    <subcellularLocation>
        <location evidence="6">Cell membrane</location>
        <topology evidence="6">Multi-pass membrane protein</topology>
    </subcellularLocation>
    <subcellularLocation>
        <location evidence="1">Membrane</location>
    </subcellularLocation>
</comment>
<evidence type="ECO:0000256" key="2">
    <source>
        <dbReference type="ARBA" id="ARBA00007165"/>
    </source>
</evidence>
<evidence type="ECO:0000313" key="8">
    <source>
        <dbReference type="Proteomes" id="UP000502041"/>
    </source>
</evidence>
<dbReference type="Pfam" id="PF02104">
    <property type="entry name" value="SURF1"/>
    <property type="match status" value="1"/>
</dbReference>
<accession>A0A6H2H5B8</accession>
<dbReference type="AlphaFoldDB" id="A0A6H2H5B8"/>
<keyword evidence="6" id="KW-1003">Cell membrane</keyword>
<organism evidence="7 8">
    <name type="scientific">Polaromonas vacuolata</name>
    <dbReference type="NCBI Taxonomy" id="37448"/>
    <lineage>
        <taxon>Bacteria</taxon>
        <taxon>Pseudomonadati</taxon>
        <taxon>Pseudomonadota</taxon>
        <taxon>Betaproteobacteria</taxon>
        <taxon>Burkholderiales</taxon>
        <taxon>Comamonadaceae</taxon>
        <taxon>Polaromonas</taxon>
    </lineage>
</organism>
<keyword evidence="4 6" id="KW-1133">Transmembrane helix</keyword>
<evidence type="ECO:0000256" key="3">
    <source>
        <dbReference type="ARBA" id="ARBA00022692"/>
    </source>
</evidence>
<dbReference type="CDD" id="cd06662">
    <property type="entry name" value="SURF1"/>
    <property type="match status" value="1"/>
</dbReference>
<dbReference type="PANTHER" id="PTHR23427">
    <property type="entry name" value="SURFEIT LOCUS PROTEIN"/>
    <property type="match status" value="1"/>
</dbReference>
<evidence type="ECO:0000256" key="6">
    <source>
        <dbReference type="RuleBase" id="RU363076"/>
    </source>
</evidence>
<name>A0A6H2H5B8_9BURK</name>
<keyword evidence="5 6" id="KW-0472">Membrane</keyword>
<proteinExistence type="inferred from homology"/>
<dbReference type="PROSITE" id="PS50895">
    <property type="entry name" value="SURF1"/>
    <property type="match status" value="1"/>
</dbReference>
<evidence type="ECO:0000313" key="7">
    <source>
        <dbReference type="EMBL" id="QJC55048.1"/>
    </source>
</evidence>
<gene>
    <name evidence="7" type="ORF">HC248_00311</name>
</gene>
<comment type="caution">
    <text evidence="6">Lacks conserved residue(s) required for the propagation of feature annotation.</text>
</comment>
<keyword evidence="3 6" id="KW-0812">Transmembrane</keyword>
<sequence length="232" mass="25274">MTTGLRRGLVGLLALLLFSGFMGLGAWQVKRLFWKLDLIERVNLRVSAPAVIAPTQIDGTNDEYRHVRVTGRFLTGKDVQVKAVTEIGSGFWLISPLQLDTGGLVLVNRGFVPPRWTAPQVSTPEASVTVTGLLRLSEIGGGFLRSNDPANQRWFSRDVSAIALNQGLSQVAPYFIDAQVSEPVDKAQPVAGLTVVAFHNSHLVYAVTWFALALMVLGAVFVLARHNKKSNL</sequence>
<dbReference type="EMBL" id="CP051461">
    <property type="protein sequence ID" value="QJC55048.1"/>
    <property type="molecule type" value="Genomic_DNA"/>
</dbReference>